<gene>
    <name evidence="2" type="ORF">RF55_1447</name>
</gene>
<dbReference type="STRING" id="67767.A0A0J7L6Q6"/>
<name>A0A0J7L6Q6_LASNI</name>
<reference evidence="2 3" key="1">
    <citation type="submission" date="2015-04" db="EMBL/GenBank/DDBJ databases">
        <title>Lasius niger genome sequencing.</title>
        <authorList>
            <person name="Konorov E.A."/>
            <person name="Nikitin M.A."/>
            <person name="Kirill M.V."/>
            <person name="Chang P."/>
        </authorList>
    </citation>
    <scope>NUCLEOTIDE SEQUENCE [LARGE SCALE GENOMIC DNA]</scope>
    <source>
        <tissue evidence="2">Whole</tissue>
    </source>
</reference>
<dbReference type="EMBL" id="LBMM01000503">
    <property type="protein sequence ID" value="KMQ98194.1"/>
    <property type="molecule type" value="Genomic_DNA"/>
</dbReference>
<feature type="region of interest" description="Disordered" evidence="1">
    <location>
        <begin position="194"/>
        <end position="217"/>
    </location>
</feature>
<organism evidence="2 3">
    <name type="scientific">Lasius niger</name>
    <name type="common">Black garden ant</name>
    <dbReference type="NCBI Taxonomy" id="67767"/>
    <lineage>
        <taxon>Eukaryota</taxon>
        <taxon>Metazoa</taxon>
        <taxon>Ecdysozoa</taxon>
        <taxon>Arthropoda</taxon>
        <taxon>Hexapoda</taxon>
        <taxon>Insecta</taxon>
        <taxon>Pterygota</taxon>
        <taxon>Neoptera</taxon>
        <taxon>Endopterygota</taxon>
        <taxon>Hymenoptera</taxon>
        <taxon>Apocrita</taxon>
        <taxon>Aculeata</taxon>
        <taxon>Formicoidea</taxon>
        <taxon>Formicidae</taxon>
        <taxon>Formicinae</taxon>
        <taxon>Lasius</taxon>
        <taxon>Lasius</taxon>
    </lineage>
</organism>
<dbReference type="Proteomes" id="UP000036403">
    <property type="component" value="Unassembled WGS sequence"/>
</dbReference>
<evidence type="ECO:0000256" key="1">
    <source>
        <dbReference type="SAM" id="MobiDB-lite"/>
    </source>
</evidence>
<comment type="caution">
    <text evidence="2">The sequence shown here is derived from an EMBL/GenBank/DDBJ whole genome shotgun (WGS) entry which is preliminary data.</text>
</comment>
<dbReference type="OrthoDB" id="639767at2759"/>
<keyword evidence="3" id="KW-1185">Reference proteome</keyword>
<proteinExistence type="predicted"/>
<feature type="region of interest" description="Disordered" evidence="1">
    <location>
        <begin position="97"/>
        <end position="116"/>
    </location>
</feature>
<accession>A0A0J7L6Q6</accession>
<protein>
    <submittedName>
        <fullName evidence="2">Histidine decarboxylase</fullName>
    </submittedName>
</protein>
<evidence type="ECO:0000313" key="2">
    <source>
        <dbReference type="EMBL" id="KMQ98194.1"/>
    </source>
</evidence>
<sequence>MSPKIVNGSFAAIYDTADVFEECMKTFGKINLEARDSPAMRRRIRGILMSGKQFSLDSRMDLVQGYVCSRPLLASPSELPLMKEDEFTGACESISDVDKKNESDNDKSLVHNNLEESDSSKACERKLSKADSSYAVVNGALVSTDAENNGDNTVTIASANVGLARSETIAGISSRPYTGDLEPIQVLREKWIKGKENEEDDGNKELCKKCGHYSTRQ</sequence>
<dbReference type="PaxDb" id="67767-A0A0J7L6Q6"/>
<feature type="compositionally biased region" description="Basic and acidic residues" evidence="1">
    <location>
        <begin position="97"/>
        <end position="109"/>
    </location>
</feature>
<dbReference type="AlphaFoldDB" id="A0A0J7L6Q6"/>
<evidence type="ECO:0000313" key="3">
    <source>
        <dbReference type="Proteomes" id="UP000036403"/>
    </source>
</evidence>